<reference evidence="1" key="1">
    <citation type="submission" date="2023-06" db="EMBL/GenBank/DDBJ databases">
        <title>Genome sequence of Nocardioides sp. SOB44.</title>
        <authorList>
            <person name="Zhang G."/>
        </authorList>
    </citation>
    <scope>NUCLEOTIDE SEQUENCE</scope>
    <source>
        <strain evidence="1">SOB44</strain>
    </source>
</reference>
<dbReference type="SUPFAM" id="SSF63825">
    <property type="entry name" value="YWTD domain"/>
    <property type="match status" value="1"/>
</dbReference>
<keyword evidence="2" id="KW-1185">Reference proteome</keyword>
<proteinExistence type="predicted"/>
<evidence type="ECO:0000313" key="1">
    <source>
        <dbReference type="EMBL" id="MDO3396701.1"/>
    </source>
</evidence>
<dbReference type="PANTHER" id="PTHR40274:SF4">
    <property type="entry name" value="BLL1406 PROTEIN"/>
    <property type="match status" value="1"/>
</dbReference>
<protein>
    <submittedName>
        <fullName evidence="1">ScyD/ScyE family protein</fullName>
    </submittedName>
</protein>
<accession>A0ABT8TS93</accession>
<name>A0ABT8TS93_9ACTN</name>
<evidence type="ECO:0000313" key="2">
    <source>
        <dbReference type="Proteomes" id="UP001168363"/>
    </source>
</evidence>
<dbReference type="InterPro" id="IPR011042">
    <property type="entry name" value="6-blade_b-propeller_TolB-like"/>
</dbReference>
<dbReference type="InterPro" id="IPR051344">
    <property type="entry name" value="Vgb"/>
</dbReference>
<sequence length="368" mass="38259">MHPIRRSAALAGIVSVTTLVTGSMIAPTMAARAPDPSARPEVRGLVTPLSLAVGDEGTVHVSENFAGRLVEVTPDGRRRVVASVRRGGEIGAVSVHEGVVTYAVSRGNNEVGKIRQVRADGTDRGLADLGRHERADNADGDVTYGFSSLSRKCEARLPGYVRPARYTGHVETHPYASTSHDGTVYVADAGANTVVAISEAGDISTLAVVPPAKAKVTKSMARRNGLPRCTVGSRYRFEAVPTDVEVGPDGQLYVTSLPGGPEDGSVGRLGAVYRIDPGTGAIEKVVRGLLSATGLAVADNGDIYVAELFGGRIVRVADGTGEPTTLRRVTLPGDLEIAGGRLWATTEVLVGAGPGEKPGGMVRSFPLP</sequence>
<dbReference type="PANTHER" id="PTHR40274">
    <property type="entry name" value="VIRGINIAMYCIN B LYASE"/>
    <property type="match status" value="1"/>
</dbReference>
<dbReference type="RefSeq" id="WP_302708897.1">
    <property type="nucleotide sequence ID" value="NZ_JAULSC010000013.1"/>
</dbReference>
<comment type="caution">
    <text evidence="1">The sequence shown here is derived from an EMBL/GenBank/DDBJ whole genome shotgun (WGS) entry which is preliminary data.</text>
</comment>
<dbReference type="EMBL" id="JAULSC010000013">
    <property type="protein sequence ID" value="MDO3396701.1"/>
    <property type="molecule type" value="Genomic_DNA"/>
</dbReference>
<dbReference type="InterPro" id="IPR048031">
    <property type="entry name" value="ScyD/ScyE-like"/>
</dbReference>
<gene>
    <name evidence="1" type="ORF">QWJ41_13310</name>
</gene>
<organism evidence="1 2">
    <name type="scientific">Nocardioides cremeus</name>
    <dbReference type="NCBI Taxonomy" id="3058044"/>
    <lineage>
        <taxon>Bacteria</taxon>
        <taxon>Bacillati</taxon>
        <taxon>Actinomycetota</taxon>
        <taxon>Actinomycetes</taxon>
        <taxon>Propionibacteriales</taxon>
        <taxon>Nocardioidaceae</taxon>
        <taxon>Nocardioides</taxon>
    </lineage>
</organism>
<dbReference type="Proteomes" id="UP001168363">
    <property type="component" value="Unassembled WGS sequence"/>
</dbReference>
<dbReference type="Gene3D" id="2.120.10.30">
    <property type="entry name" value="TolB, C-terminal domain"/>
    <property type="match status" value="1"/>
</dbReference>
<dbReference type="NCBIfam" id="NF033206">
    <property type="entry name" value="ScyE_fam"/>
    <property type="match status" value="1"/>
</dbReference>
<dbReference type="SUPFAM" id="SSF63829">
    <property type="entry name" value="Calcium-dependent phosphotriesterase"/>
    <property type="match status" value="1"/>
</dbReference>